<keyword evidence="2" id="KW-1185">Reference proteome</keyword>
<dbReference type="EMBL" id="JASBWS010000055">
    <property type="protein sequence ID" value="KAJ9104166.1"/>
    <property type="molecule type" value="Genomic_DNA"/>
</dbReference>
<accession>A0ACC2VYF0</accession>
<organism evidence="1 2">
    <name type="scientific">Naganishia adeliensis</name>
    <dbReference type="NCBI Taxonomy" id="92952"/>
    <lineage>
        <taxon>Eukaryota</taxon>
        <taxon>Fungi</taxon>
        <taxon>Dikarya</taxon>
        <taxon>Basidiomycota</taxon>
        <taxon>Agaricomycotina</taxon>
        <taxon>Tremellomycetes</taxon>
        <taxon>Filobasidiales</taxon>
        <taxon>Filobasidiaceae</taxon>
        <taxon>Naganishia</taxon>
    </lineage>
</organism>
<proteinExistence type="predicted"/>
<comment type="caution">
    <text evidence="1">The sequence shown here is derived from an EMBL/GenBank/DDBJ whole genome shotgun (WGS) entry which is preliminary data.</text>
</comment>
<protein>
    <submittedName>
        <fullName evidence="1">Uncharacterized protein</fullName>
    </submittedName>
</protein>
<dbReference type="Proteomes" id="UP001230649">
    <property type="component" value="Unassembled WGS sequence"/>
</dbReference>
<gene>
    <name evidence="1" type="ORF">QFC20_004603</name>
</gene>
<sequence>MSSQNVEEVFFLDDIGSPPSAPPRTLTSSPTQGMSSTTPTETANSSRGSSPTASPHKSVVDIPSVGQGQASPIGNQASSASTYLGAPAATIPKQTSTLLGTSLHKRPIHATPSAPSPLARASIVPHSSEDSSSNDSDVISDEEDDCMGTTGGFRYAIEAQLEAHGGSTSAHKERFSLGSPRNQTLAERTETERASVGSYGGMFTPGSLLRGKRSDSGSSHSQTSNSSGAMSVPGHKETGTASTAYAPVFGGSPLSNQAYPHPRPRAESFGLSMDPLMINTNLGGGMRKRSDSIGSASGRPSGANSVLGFSTTIPERRRPSDKGKGKEVWPGEATSPSSFGASVGSSSSMSSKASPRRERASLRASASLAGESPGKSRRFSEYSHSSEGRRLSISSSSGLSRSFFAAPIVPHAISTISPLSPLPSPWGNSGDDLKGTSRSAASDSPTSSSGAIRLNRVPSSVRLATDLLKSTPSMESSLVFPPLSASTSRQSSGDIRKHKDSDSAVTIPSTPVATRNATPEEIPLLHDVSIDLPPLPSAVTKAPEPDLLTSPARFTKAATRVRASLPPPSAFTLLSDPPVESPPLPQEEHLPAADRTSWQGPASAAGMPALGLIGRGSMAVPRDRSHSALESSSNTNQVHIGLGIDVSTSYGIKRSSEPFADDDAPARGLPERFSDSAGHEWPDVEGDAARHANLIMQTRRAKLQKWRPASAEREDHGFGPSLVSAPPRLGRTFSASGVGLSRPSASDSVSAWNFQETSSAPVRLGGSPTDGSIPPMGESPTLGGSSLFAATSNLREGFNLQVPVSHTIRQGKTAMEKVPSTESTVNGIEWVDWLDEYKKYKEAKIRSEEETICLPVPTDASSLQGSGLQTSLLSSGLPNEVIDYTSTITPLHPSSHPPKSLPSASSIQLDDTPRPPHSATMPGHPSTKLSRALSHTGEVLHRSASKVDPKRLPSMPSSNSQNLYTRQASDSHKGSTKKAKALGNKIEGWWHSVKTNFQNPAGANLPNPKILPFPAKGSAAAERDRPLRAKTQVIKVPSAPSSRRGSVMPLHADVPAVPPTFSEDLHQQTHAMKTATSYTDLARLNEDMTPTHQADNELDASTTLVPARTLAPRQTSDPIHKQIEGERVQRLIPIQRAATGLEARRNQPALSLKLDQQMLRLPHHTQRQHSDGSMAASASGVSSSTGSRDAITFSRQTSSIGLTTGLQGWDQTPSPLQALSAKQPHAIDVPPQTGAADFNKVSVQRHVKHRLTVAKESCDKDLQTIISEITAYVEEHLQRKRQGQSEIPLEDEDESEVLNTNQRAFGSVSSIGTDGGMATGSEAGGLDRDSYSFPSAGSTRPDPLSPGRRKSSMVPTNRTTKAAEIGSRFGRALELGGGPQQQSRSVSRSRSPMPPLRRPINDDNPDDSLVDGLQKIIAIATDVLDMTVSSLLSRPAECQGKVGDVITLGELWKEHPDWPGKEWYFQLLLAVAALSRVVGWWETEKGFWNWDDEDDIGQFTFVMKPMRETESQHATPVLHATVHPNEAATTGTLASTATHLDSIENSQIVLPPPMPADGPETARTVTDFPSRFEAIEDLQLQAERAKSVNIVLELGLNGDTIEWVNPAWQEVLGTDPMENETASVSAWMAPADVDVLCNAARQLENDDSHTAQARFRLLRAQLSDDEDDGEREPGPTYLEFEGIGMLMRDRETGSPTHTMWVIKPVMSSQPEDDAESETSSKSGHEDSQTAITLSTTGILSSQNLLCRICEREVPAWFFEKHNETCNEVHRLEADIANVNERLLELRKSVGETRKSLEKPGSSATYQGMVIAPRPKTEPDYRHGQVALAVQKIHQAILDQAYNILTDAYQISTPTVSEEMANTPIRYQTLLSPTSEEKLSKIGRWQKPNTDQPALQLLFQDVDDLVRGKQRGVNRMRNTIVYSERVRQEWEDRVDRMLAIQEESSEGSQTSKADLPEETQETADTSSTHAPADPVRTVDRHARLPITLGRLPSQSVTTTLLESGDKHIPSPSSGDVNPDVQSDWPTSRRTSATRTPNELPMSPRLPPIAPGRKNATSIKDFDIIKPISRGAFGSVYLAKKRTTGDYYAIKALKKQDMIVKNQITNVKAERTILMDQANSPYVAKLFWSFQSREYLYLVMEYLNGGDCAALIRTLGGLPEEWVRCYIAEVVLGLEYMHDRGIVHRDLKPDNLLIDSKGHLKLTDFGLSRAGLLNRQLGGSRPSALRSTSAKRKRGSHKSTSLRTDSPLLNAMSDDSRSSTPDVTLPSSMGGFSQSYFSNRLGGVGSADESSGSESISGQFDKQLSAKGHESATPEGRKFIGTPDYLCPESILGFGTDAATVDWWALGVVMYEFLFGFPPFHDETPDKVFENIIARRISWYEDQIEISPEARDLMERLMCTDPLRRLGANGAAEIKSHPFFAEVNWDTIATIEANFVPDVTDPESTDYFDARGALPQVFNEDDEEPKRNLSTSSIPLQTGALSAPAEIDASASTEDFGSFHYKNVHVLKEANDEQVRKLRKDSALQSESMLQGHIKDRRLSLAIGKKKRRHRLSMSDNGPPSPSTSTSSSASTPGVPQTPSCILSPNPRRPSENRLSRVKAMHGWDEGLTRRGSGSERPRGASTSEEPVELSAAHARRNVQAAQIGLGRASSAGNSPLSDTRKFSDGYTVPTSSRAVDVLIAEDNPISQKICETLLTRMGCRCVCVDDGAEALAATMGSIRFDVIICDLVMPNVSGEEVARMIRSTNNPNVNTPIIAVTSYEHKQISTVMAESQREASGAIFNAILAKPVTKRDLTDCLAKLGFITGNGTAEILPRAGYARTTSGRSVMDPPLAEDEGEGKEDVKQSSSDETMRRPSSVDPGAETENASVGFPPIAEGKKVENT</sequence>
<name>A0ACC2VYF0_9TREE</name>
<evidence type="ECO:0000313" key="2">
    <source>
        <dbReference type="Proteomes" id="UP001230649"/>
    </source>
</evidence>
<reference evidence="1" key="1">
    <citation type="submission" date="2023-04" db="EMBL/GenBank/DDBJ databases">
        <title>Draft Genome sequencing of Naganishia species isolated from polar environments using Oxford Nanopore Technology.</title>
        <authorList>
            <person name="Leo P."/>
            <person name="Venkateswaran K."/>
        </authorList>
    </citation>
    <scope>NUCLEOTIDE SEQUENCE</scope>
    <source>
        <strain evidence="1">MNA-CCFEE 5262</strain>
    </source>
</reference>
<evidence type="ECO:0000313" key="1">
    <source>
        <dbReference type="EMBL" id="KAJ9104166.1"/>
    </source>
</evidence>